<feature type="region of interest" description="Disordered" evidence="1">
    <location>
        <begin position="1"/>
        <end position="41"/>
    </location>
</feature>
<proteinExistence type="predicted"/>
<evidence type="ECO:0000313" key="2">
    <source>
        <dbReference type="EMBL" id="PIK47999.1"/>
    </source>
</evidence>
<dbReference type="AlphaFoldDB" id="A0A2G8KJ21"/>
<organism evidence="2 3">
    <name type="scientific">Stichopus japonicus</name>
    <name type="common">Sea cucumber</name>
    <dbReference type="NCBI Taxonomy" id="307972"/>
    <lineage>
        <taxon>Eukaryota</taxon>
        <taxon>Metazoa</taxon>
        <taxon>Echinodermata</taxon>
        <taxon>Eleutherozoa</taxon>
        <taxon>Echinozoa</taxon>
        <taxon>Holothuroidea</taxon>
        <taxon>Aspidochirotacea</taxon>
        <taxon>Aspidochirotida</taxon>
        <taxon>Stichopodidae</taxon>
        <taxon>Apostichopus</taxon>
    </lineage>
</organism>
<evidence type="ECO:0000313" key="3">
    <source>
        <dbReference type="Proteomes" id="UP000230750"/>
    </source>
</evidence>
<sequence length="81" mass="9498">MRKQRQAHHKAPIKRILRRGQKHHRAHPQRIPGRKMWIPPKAPNTISSLETSLEFHMSGNVMLQFAISRNMAEILEIRSKS</sequence>
<dbReference type="Proteomes" id="UP000230750">
    <property type="component" value="Unassembled WGS sequence"/>
</dbReference>
<reference evidence="2 3" key="1">
    <citation type="journal article" date="2017" name="PLoS Biol.">
        <title>The sea cucumber genome provides insights into morphological evolution and visceral regeneration.</title>
        <authorList>
            <person name="Zhang X."/>
            <person name="Sun L."/>
            <person name="Yuan J."/>
            <person name="Sun Y."/>
            <person name="Gao Y."/>
            <person name="Zhang L."/>
            <person name="Li S."/>
            <person name="Dai H."/>
            <person name="Hamel J.F."/>
            <person name="Liu C."/>
            <person name="Yu Y."/>
            <person name="Liu S."/>
            <person name="Lin W."/>
            <person name="Guo K."/>
            <person name="Jin S."/>
            <person name="Xu P."/>
            <person name="Storey K.B."/>
            <person name="Huan P."/>
            <person name="Zhang T."/>
            <person name="Zhou Y."/>
            <person name="Zhang J."/>
            <person name="Lin C."/>
            <person name="Li X."/>
            <person name="Xing L."/>
            <person name="Huo D."/>
            <person name="Sun M."/>
            <person name="Wang L."/>
            <person name="Mercier A."/>
            <person name="Li F."/>
            <person name="Yang H."/>
            <person name="Xiang J."/>
        </authorList>
    </citation>
    <scope>NUCLEOTIDE SEQUENCE [LARGE SCALE GENOMIC DNA]</scope>
    <source>
        <strain evidence="2">Shaxun</strain>
        <tissue evidence="2">Muscle</tissue>
    </source>
</reference>
<evidence type="ECO:0000256" key="1">
    <source>
        <dbReference type="SAM" id="MobiDB-lite"/>
    </source>
</evidence>
<accession>A0A2G8KJ21</accession>
<feature type="compositionally biased region" description="Basic residues" evidence="1">
    <location>
        <begin position="1"/>
        <end position="28"/>
    </location>
</feature>
<comment type="caution">
    <text evidence="2">The sequence shown here is derived from an EMBL/GenBank/DDBJ whole genome shotgun (WGS) entry which is preliminary data.</text>
</comment>
<protein>
    <submittedName>
        <fullName evidence="2">Uncharacterized protein</fullName>
    </submittedName>
</protein>
<name>A0A2G8KJ21_STIJA</name>
<keyword evidence="3" id="KW-1185">Reference proteome</keyword>
<gene>
    <name evidence="2" type="ORF">BSL78_15147</name>
</gene>
<dbReference type="EMBL" id="MRZV01000546">
    <property type="protein sequence ID" value="PIK47999.1"/>
    <property type="molecule type" value="Genomic_DNA"/>
</dbReference>